<evidence type="ECO:0000256" key="6">
    <source>
        <dbReference type="SAM" id="MobiDB-lite"/>
    </source>
</evidence>
<dbReference type="Pfam" id="PF07676">
    <property type="entry name" value="PD40"/>
    <property type="match status" value="4"/>
</dbReference>
<dbReference type="InterPro" id="IPR011042">
    <property type="entry name" value="6-blade_b-propeller_TolB-like"/>
</dbReference>
<protein>
    <submittedName>
        <fullName evidence="9">PD40 domain-containing protein</fullName>
    </submittedName>
</protein>
<dbReference type="InterPro" id="IPR011659">
    <property type="entry name" value="WD40"/>
</dbReference>
<dbReference type="PRINTS" id="PR01021">
    <property type="entry name" value="OMPADOMAIN"/>
</dbReference>
<keyword evidence="4" id="KW-0802">TPR repeat</keyword>
<dbReference type="Gene3D" id="1.25.40.10">
    <property type="entry name" value="Tetratricopeptide repeat domain"/>
    <property type="match status" value="1"/>
</dbReference>
<dbReference type="SUPFAM" id="SSF82171">
    <property type="entry name" value="DPP6 N-terminal domain-like"/>
    <property type="match status" value="1"/>
</dbReference>
<feature type="domain" description="OmpA-like" evidence="8">
    <location>
        <begin position="556"/>
        <end position="670"/>
    </location>
</feature>
<dbReference type="InterPro" id="IPR006664">
    <property type="entry name" value="OMP_bac"/>
</dbReference>
<keyword evidence="3" id="KW-0998">Cell outer membrane</keyword>
<keyword evidence="7" id="KW-0732">Signal</keyword>
<feature type="signal peptide" evidence="7">
    <location>
        <begin position="1"/>
        <end position="21"/>
    </location>
</feature>
<feature type="compositionally biased region" description="Basic and acidic residues" evidence="6">
    <location>
        <begin position="655"/>
        <end position="670"/>
    </location>
</feature>
<dbReference type="PANTHER" id="PTHR30329">
    <property type="entry name" value="STATOR ELEMENT OF FLAGELLAR MOTOR COMPLEX"/>
    <property type="match status" value="1"/>
</dbReference>
<dbReference type="SUPFAM" id="SSF48452">
    <property type="entry name" value="TPR-like"/>
    <property type="match status" value="1"/>
</dbReference>
<evidence type="ECO:0000256" key="1">
    <source>
        <dbReference type="ARBA" id="ARBA00004442"/>
    </source>
</evidence>
<dbReference type="RefSeq" id="WP_202008544.1">
    <property type="nucleotide sequence ID" value="NZ_JAERRB010000002.1"/>
</dbReference>
<evidence type="ECO:0000256" key="3">
    <source>
        <dbReference type="ARBA" id="ARBA00023237"/>
    </source>
</evidence>
<dbReference type="Pfam" id="PF13181">
    <property type="entry name" value="TPR_8"/>
    <property type="match status" value="1"/>
</dbReference>
<dbReference type="InterPro" id="IPR019734">
    <property type="entry name" value="TPR_rpt"/>
</dbReference>
<dbReference type="EMBL" id="JAERRB010000002">
    <property type="protein sequence ID" value="MBL0741186.1"/>
    <property type="molecule type" value="Genomic_DNA"/>
</dbReference>
<proteinExistence type="predicted"/>
<dbReference type="SMART" id="SM00028">
    <property type="entry name" value="TPR"/>
    <property type="match status" value="3"/>
</dbReference>
<dbReference type="SUPFAM" id="SSF103088">
    <property type="entry name" value="OmpA-like"/>
    <property type="match status" value="1"/>
</dbReference>
<comment type="caution">
    <text evidence="9">The sequence shown here is derived from an EMBL/GenBank/DDBJ whole genome shotgun (WGS) entry which is preliminary data.</text>
</comment>
<dbReference type="Proteomes" id="UP000613030">
    <property type="component" value="Unassembled WGS sequence"/>
</dbReference>
<accession>A0ABS1KSB4</accession>
<evidence type="ECO:0000259" key="8">
    <source>
        <dbReference type="PROSITE" id="PS51123"/>
    </source>
</evidence>
<reference evidence="9 10" key="1">
    <citation type="submission" date="2021-01" db="EMBL/GenBank/DDBJ databases">
        <title>Chryseolinea sp. Jin1 Genome sequencing and assembly.</title>
        <authorList>
            <person name="Kim I."/>
        </authorList>
    </citation>
    <scope>NUCLEOTIDE SEQUENCE [LARGE SCALE GENOMIC DNA]</scope>
    <source>
        <strain evidence="9 10">Jin1</strain>
    </source>
</reference>
<name>A0ABS1KSB4_9BACT</name>
<dbReference type="Pfam" id="PF00691">
    <property type="entry name" value="OmpA"/>
    <property type="match status" value="1"/>
</dbReference>
<comment type="subcellular location">
    <subcellularLocation>
        <location evidence="1">Cell outer membrane</location>
    </subcellularLocation>
</comment>
<dbReference type="PROSITE" id="PS50005">
    <property type="entry name" value="TPR"/>
    <property type="match status" value="1"/>
</dbReference>
<evidence type="ECO:0000256" key="2">
    <source>
        <dbReference type="ARBA" id="ARBA00023136"/>
    </source>
</evidence>
<dbReference type="InterPro" id="IPR050330">
    <property type="entry name" value="Bact_OuterMem_StrucFunc"/>
</dbReference>
<dbReference type="InterPro" id="IPR011990">
    <property type="entry name" value="TPR-like_helical_dom_sf"/>
</dbReference>
<evidence type="ECO:0000313" key="9">
    <source>
        <dbReference type="EMBL" id="MBL0741186.1"/>
    </source>
</evidence>
<evidence type="ECO:0000256" key="4">
    <source>
        <dbReference type="PROSITE-ProRule" id="PRU00339"/>
    </source>
</evidence>
<evidence type="ECO:0000256" key="7">
    <source>
        <dbReference type="SAM" id="SignalP"/>
    </source>
</evidence>
<feature type="repeat" description="TPR" evidence="4">
    <location>
        <begin position="24"/>
        <end position="57"/>
    </location>
</feature>
<evidence type="ECO:0000313" key="10">
    <source>
        <dbReference type="Proteomes" id="UP000613030"/>
    </source>
</evidence>
<feature type="region of interest" description="Disordered" evidence="6">
    <location>
        <begin position="643"/>
        <end position="670"/>
    </location>
</feature>
<dbReference type="CDD" id="cd07185">
    <property type="entry name" value="OmpA_C-like"/>
    <property type="match status" value="1"/>
</dbReference>
<dbReference type="PANTHER" id="PTHR30329:SF21">
    <property type="entry name" value="LIPOPROTEIN YIAD-RELATED"/>
    <property type="match status" value="1"/>
</dbReference>
<gene>
    <name evidence="9" type="ORF">JI741_08140</name>
</gene>
<evidence type="ECO:0000256" key="5">
    <source>
        <dbReference type="PROSITE-ProRule" id="PRU00473"/>
    </source>
</evidence>
<dbReference type="Gene3D" id="2.120.10.30">
    <property type="entry name" value="TolB, C-terminal domain"/>
    <property type="match status" value="1"/>
</dbReference>
<organism evidence="9 10">
    <name type="scientific">Chryseolinea lacunae</name>
    <dbReference type="NCBI Taxonomy" id="2801331"/>
    <lineage>
        <taxon>Bacteria</taxon>
        <taxon>Pseudomonadati</taxon>
        <taxon>Bacteroidota</taxon>
        <taxon>Cytophagia</taxon>
        <taxon>Cytophagales</taxon>
        <taxon>Fulvivirgaceae</taxon>
        <taxon>Chryseolinea</taxon>
    </lineage>
</organism>
<dbReference type="Gene3D" id="3.30.1330.60">
    <property type="entry name" value="OmpA-like domain"/>
    <property type="match status" value="1"/>
</dbReference>
<dbReference type="InterPro" id="IPR006665">
    <property type="entry name" value="OmpA-like"/>
</dbReference>
<dbReference type="InterPro" id="IPR036737">
    <property type="entry name" value="OmpA-like_sf"/>
</dbReference>
<dbReference type="PROSITE" id="PS51123">
    <property type="entry name" value="OMPA_2"/>
    <property type="match status" value="1"/>
</dbReference>
<keyword evidence="10" id="KW-1185">Reference proteome</keyword>
<feature type="chain" id="PRO_5045524452" evidence="7">
    <location>
        <begin position="22"/>
        <end position="670"/>
    </location>
</feature>
<keyword evidence="2 5" id="KW-0472">Membrane</keyword>
<sequence length="670" mass="73566">MCRGKYVFIVLVLLLGSATYAQDQKALIAAGDKYYGKKDYKNALASFLAAQEINPDDASLNFKIGLSYLYSETKSKAASYIDKAYRLNPAVNPDIDYHLGIAFQNTNDFQKAIEHFERFKKKKANLSSIVDEKIAECHIADSLSQNELNVIIQNLGPVVNTPFSDYSPIISADGNTLIFTSNRTDDPARAKAGQNFEDIYVTYKQGSDWSAPKLISPNVNIKYNDAAASLSPDGKTLFLYLEEGEGDIYTSTRTGDEWSKPEPLNKNINTGMFWETCASVTADGKKLYFASNRPGGIGELDLYVSELDGRGQWGKAVNLGPIINTPENEDSPFIHHDGVTLYFSSDGHPRLGNSDIFMAEFVNGKWKKPENMGYPLNSWEYDGFFTLSPDKKQGYFSTAKEGGLGDADIYSIKFLDPKYKPKPKPAVVAAAEKAAAEEKAAKTEIPKSEEFIDPSIAAKKAQKVVTLLKGKVIDESNASPLGAVISLVDNTTNKVITKINTNPLTGEFELVIPHGGNYGVATEKSGYLFNSINFALPEFAEYQEIDTHIIMVKAEVGSKVVLKNIFFDIGKSDLKTESVAEVENIRELMITNPNLKVQINGHTDNSGNAASNKALSLKRASSVVTYLASHGIDASRVSAKGYGSERPIVSNDDEQGGREINRRTEIEIIK</sequence>